<evidence type="ECO:0000313" key="2">
    <source>
        <dbReference type="Proteomes" id="UP000325105"/>
    </source>
</evidence>
<proteinExistence type="predicted"/>
<name>A0A5S5D4D3_9SPHI</name>
<dbReference type="EMBL" id="VNHX01000025">
    <property type="protein sequence ID" value="TYP90138.1"/>
    <property type="molecule type" value="Genomic_DNA"/>
</dbReference>
<evidence type="ECO:0000313" key="1">
    <source>
        <dbReference type="EMBL" id="TYP90138.1"/>
    </source>
</evidence>
<accession>A0A5S5D4D3</accession>
<dbReference type="RefSeq" id="WP_148909919.1">
    <property type="nucleotide sequence ID" value="NZ_VNHX01000025.1"/>
</dbReference>
<keyword evidence="2" id="KW-1185">Reference proteome</keyword>
<gene>
    <name evidence="1" type="ORF">BC792_12514</name>
</gene>
<reference evidence="1 2" key="1">
    <citation type="submission" date="2019-07" db="EMBL/GenBank/DDBJ databases">
        <title>Genomic Encyclopedia of Archaeal and Bacterial Type Strains, Phase II (KMG-II): from individual species to whole genera.</title>
        <authorList>
            <person name="Goeker M."/>
        </authorList>
    </citation>
    <scope>NUCLEOTIDE SEQUENCE [LARGE SCALE GENOMIC DNA]</scope>
    <source>
        <strain evidence="1 2">DSM 18850</strain>
    </source>
</reference>
<sequence length="310" mass="33847">MIINYKVLTKVKMWGTLLLLLFVQSCQIEGESLSLRELPKPDFDAEEIGPGRIRLTNRSNQPTIARWTVLSSGQKLEGDVVEVNLIFEGSYDVKLDVTGQGGMASVTKTVSVSADDPEACSDDKLLGFLASCTQKTWRLNPEAGAFKVGPGPDNGDWWSSGTADVVTRSCEFNDEFTFYFNAEGTFAYDNKGDFFADGYLGNKTAGCEPADNLKGDQMLWNSGTFQFGVVEGTGVKRLGQLRLIGKGAHIGVKKAHNGGETDTGPATDYILYDVLDMQKNVNGQGYDLLKIGVNIGGDGWWTFTLRSFEN</sequence>
<dbReference type="AlphaFoldDB" id="A0A5S5D4D3"/>
<evidence type="ECO:0008006" key="3">
    <source>
        <dbReference type="Google" id="ProtNLM"/>
    </source>
</evidence>
<dbReference type="Proteomes" id="UP000325105">
    <property type="component" value="Unassembled WGS sequence"/>
</dbReference>
<dbReference type="PROSITE" id="PS51257">
    <property type="entry name" value="PROKAR_LIPOPROTEIN"/>
    <property type="match status" value="1"/>
</dbReference>
<organism evidence="1 2">
    <name type="scientific">Sphingobacterium allocomposti</name>
    <dbReference type="NCBI Taxonomy" id="415956"/>
    <lineage>
        <taxon>Bacteria</taxon>
        <taxon>Pseudomonadati</taxon>
        <taxon>Bacteroidota</taxon>
        <taxon>Sphingobacteriia</taxon>
        <taxon>Sphingobacteriales</taxon>
        <taxon>Sphingobacteriaceae</taxon>
        <taxon>Sphingobacterium</taxon>
    </lineage>
</organism>
<dbReference type="OrthoDB" id="5381604at2"/>
<comment type="caution">
    <text evidence="1">The sequence shown here is derived from an EMBL/GenBank/DDBJ whole genome shotgun (WGS) entry which is preliminary data.</text>
</comment>
<protein>
    <recommendedName>
        <fullName evidence="3">PKD domain-containing protein</fullName>
    </recommendedName>
</protein>